<evidence type="ECO:0000313" key="5">
    <source>
        <dbReference type="Proteomes" id="UP000596742"/>
    </source>
</evidence>
<feature type="chain" id="PRO_5032825323" description="Chitin-binding type-2 domain-containing protein" evidence="2">
    <location>
        <begin position="20"/>
        <end position="282"/>
    </location>
</feature>
<dbReference type="EMBL" id="UYJE01002001">
    <property type="protein sequence ID" value="VDI07078.1"/>
    <property type="molecule type" value="Genomic_DNA"/>
</dbReference>
<dbReference type="Pfam" id="PF01607">
    <property type="entry name" value="CBM_14"/>
    <property type="match status" value="1"/>
</dbReference>
<dbReference type="SUPFAM" id="SSF57625">
    <property type="entry name" value="Invertebrate chitin-binding proteins"/>
    <property type="match status" value="1"/>
</dbReference>
<proteinExistence type="predicted"/>
<reference evidence="4" key="1">
    <citation type="submission" date="2018-11" db="EMBL/GenBank/DDBJ databases">
        <authorList>
            <person name="Alioto T."/>
            <person name="Alioto T."/>
        </authorList>
    </citation>
    <scope>NUCLEOTIDE SEQUENCE</scope>
</reference>
<dbReference type="OrthoDB" id="6020543at2759"/>
<keyword evidence="5" id="KW-1185">Reference proteome</keyword>
<dbReference type="InterPro" id="IPR036508">
    <property type="entry name" value="Chitin-bd_dom_sf"/>
</dbReference>
<feature type="compositionally biased region" description="Low complexity" evidence="1">
    <location>
        <begin position="205"/>
        <end position="220"/>
    </location>
</feature>
<feature type="region of interest" description="Disordered" evidence="1">
    <location>
        <begin position="201"/>
        <end position="228"/>
    </location>
</feature>
<name>A0A8B6CN44_MYTGA</name>
<feature type="region of interest" description="Disordered" evidence="1">
    <location>
        <begin position="130"/>
        <end position="152"/>
    </location>
</feature>
<accession>A0A8B6CN44</accession>
<dbReference type="GO" id="GO:0008061">
    <property type="term" value="F:chitin binding"/>
    <property type="evidence" value="ECO:0007669"/>
    <property type="project" value="InterPro"/>
</dbReference>
<dbReference type="PROSITE" id="PS50940">
    <property type="entry name" value="CHIT_BIND_II"/>
    <property type="match status" value="1"/>
</dbReference>
<evidence type="ECO:0000259" key="3">
    <source>
        <dbReference type="PROSITE" id="PS50940"/>
    </source>
</evidence>
<evidence type="ECO:0000256" key="2">
    <source>
        <dbReference type="SAM" id="SignalP"/>
    </source>
</evidence>
<dbReference type="GO" id="GO:0005576">
    <property type="term" value="C:extracellular region"/>
    <property type="evidence" value="ECO:0007669"/>
    <property type="project" value="InterPro"/>
</dbReference>
<evidence type="ECO:0000256" key="1">
    <source>
        <dbReference type="SAM" id="MobiDB-lite"/>
    </source>
</evidence>
<feature type="signal peptide" evidence="2">
    <location>
        <begin position="1"/>
        <end position="19"/>
    </location>
</feature>
<feature type="domain" description="Chitin-binding type-2" evidence="3">
    <location>
        <begin position="231"/>
        <end position="282"/>
    </location>
</feature>
<dbReference type="InterPro" id="IPR002557">
    <property type="entry name" value="Chitin-bd_dom"/>
</dbReference>
<sequence>MNFLYFLFIVLISLCYTYGENSFSGHVCSRKIVKYRTSYYCSCKRLWWCCGRSARNTAYYTSEMVCCPGWMHTGDKNCSTAIVVKSQQNTTEVSSQHNITTEAGHTTPTSTQLLTSEEVTTMLPATTIEFNTNDDMSPTSSMTTPMKNKQTTPLEENDEVLFQDTTSTEIRRTKDTTSAKTMTSEETTTMITTTTVEFKTNDDLTSTSQTTTTRNNKQTKQPQLEGNGSTEFVCPEKFGYFPDSTDCTKFYICTWNDEYSFDCPPGTHWNQTITTCDFGDDC</sequence>
<organism evidence="4 5">
    <name type="scientific">Mytilus galloprovincialis</name>
    <name type="common">Mediterranean mussel</name>
    <dbReference type="NCBI Taxonomy" id="29158"/>
    <lineage>
        <taxon>Eukaryota</taxon>
        <taxon>Metazoa</taxon>
        <taxon>Spiralia</taxon>
        <taxon>Lophotrochozoa</taxon>
        <taxon>Mollusca</taxon>
        <taxon>Bivalvia</taxon>
        <taxon>Autobranchia</taxon>
        <taxon>Pteriomorphia</taxon>
        <taxon>Mytilida</taxon>
        <taxon>Mytiloidea</taxon>
        <taxon>Mytilidae</taxon>
        <taxon>Mytilinae</taxon>
        <taxon>Mytilus</taxon>
    </lineage>
</organism>
<protein>
    <recommendedName>
        <fullName evidence="3">Chitin-binding type-2 domain-containing protein</fullName>
    </recommendedName>
</protein>
<dbReference type="Proteomes" id="UP000596742">
    <property type="component" value="Unassembled WGS sequence"/>
</dbReference>
<dbReference type="AlphaFoldDB" id="A0A8B6CN44"/>
<gene>
    <name evidence="4" type="ORF">MGAL_10B035043</name>
</gene>
<evidence type="ECO:0000313" key="4">
    <source>
        <dbReference type="EMBL" id="VDI07078.1"/>
    </source>
</evidence>
<comment type="caution">
    <text evidence="4">The sequence shown here is derived from an EMBL/GenBank/DDBJ whole genome shotgun (WGS) entry which is preliminary data.</text>
</comment>
<dbReference type="SMART" id="SM00494">
    <property type="entry name" value="ChtBD2"/>
    <property type="match status" value="1"/>
</dbReference>
<keyword evidence="2" id="KW-0732">Signal</keyword>
<dbReference type="Gene3D" id="2.170.140.10">
    <property type="entry name" value="Chitin binding domain"/>
    <property type="match status" value="1"/>
</dbReference>